<evidence type="ECO:0000313" key="2">
    <source>
        <dbReference type="Proteomes" id="UP000654108"/>
    </source>
</evidence>
<gene>
    <name evidence="1" type="ORF">IC608_11540</name>
</gene>
<dbReference type="RefSeq" id="WP_191775536.1">
    <property type="nucleotide sequence ID" value="NZ_JACYFU010000003.1"/>
</dbReference>
<proteinExistence type="predicted"/>
<dbReference type="EMBL" id="JACYFU010000003">
    <property type="protein sequence ID" value="MBD8066105.1"/>
    <property type="molecule type" value="Genomic_DNA"/>
</dbReference>
<keyword evidence="2" id="KW-1185">Reference proteome</keyword>
<dbReference type="Proteomes" id="UP000654108">
    <property type="component" value="Unassembled WGS sequence"/>
</dbReference>
<dbReference type="AlphaFoldDB" id="A0A927IQX5"/>
<organism evidence="1 2">
    <name type="scientific">Devosia oryzisoli</name>
    <dbReference type="NCBI Taxonomy" id="2774138"/>
    <lineage>
        <taxon>Bacteria</taxon>
        <taxon>Pseudomonadati</taxon>
        <taxon>Pseudomonadota</taxon>
        <taxon>Alphaproteobacteria</taxon>
        <taxon>Hyphomicrobiales</taxon>
        <taxon>Devosiaceae</taxon>
        <taxon>Devosia</taxon>
    </lineage>
</organism>
<accession>A0A927IQX5</accession>
<sequence length="76" mass="7906">MNVFVSEVMQNGEPTALLALPASPEAAVPAHLQNVEWRYFATVDAGDAVIGLPVDGVEAALVADGYVVTTPRLRGG</sequence>
<reference evidence="1" key="1">
    <citation type="submission" date="2020-09" db="EMBL/GenBank/DDBJ databases">
        <title>Genome seq and assembly of Devosia sp.</title>
        <authorList>
            <person name="Chhetri G."/>
        </authorList>
    </citation>
    <scope>NUCLEOTIDE SEQUENCE</scope>
    <source>
        <strain evidence="1">PTR5</strain>
    </source>
</reference>
<comment type="caution">
    <text evidence="1">The sequence shown here is derived from an EMBL/GenBank/DDBJ whole genome shotgun (WGS) entry which is preliminary data.</text>
</comment>
<evidence type="ECO:0000313" key="1">
    <source>
        <dbReference type="EMBL" id="MBD8066105.1"/>
    </source>
</evidence>
<name>A0A927IQX5_9HYPH</name>
<protein>
    <submittedName>
        <fullName evidence="1">Uncharacterized protein</fullName>
    </submittedName>
</protein>